<protein>
    <submittedName>
        <fullName evidence="2">Uncharacterized protein</fullName>
    </submittedName>
</protein>
<name>A0AAW1JYX9_POPJA</name>
<keyword evidence="3" id="KW-1185">Reference proteome</keyword>
<comment type="caution">
    <text evidence="2">The sequence shown here is derived from an EMBL/GenBank/DDBJ whole genome shotgun (WGS) entry which is preliminary data.</text>
</comment>
<reference evidence="2 3" key="1">
    <citation type="journal article" date="2024" name="BMC Genomics">
        <title>De novo assembly and annotation of Popillia japonica's genome with initial clues to its potential as an invasive pest.</title>
        <authorList>
            <person name="Cucini C."/>
            <person name="Boschi S."/>
            <person name="Funari R."/>
            <person name="Cardaioli E."/>
            <person name="Iannotti N."/>
            <person name="Marturano G."/>
            <person name="Paoli F."/>
            <person name="Bruttini M."/>
            <person name="Carapelli A."/>
            <person name="Frati F."/>
            <person name="Nardi F."/>
        </authorList>
    </citation>
    <scope>NUCLEOTIDE SEQUENCE [LARGE SCALE GENOMIC DNA]</scope>
    <source>
        <strain evidence="2">DMR45628</strain>
    </source>
</reference>
<dbReference type="AlphaFoldDB" id="A0AAW1JYX9"/>
<dbReference type="EMBL" id="JASPKY010000307">
    <property type="protein sequence ID" value="KAK9709535.1"/>
    <property type="molecule type" value="Genomic_DNA"/>
</dbReference>
<evidence type="ECO:0000313" key="2">
    <source>
        <dbReference type="EMBL" id="KAK9709535.1"/>
    </source>
</evidence>
<feature type="region of interest" description="Disordered" evidence="1">
    <location>
        <begin position="98"/>
        <end position="170"/>
    </location>
</feature>
<accession>A0AAW1JYX9</accession>
<organism evidence="2 3">
    <name type="scientific">Popillia japonica</name>
    <name type="common">Japanese beetle</name>
    <dbReference type="NCBI Taxonomy" id="7064"/>
    <lineage>
        <taxon>Eukaryota</taxon>
        <taxon>Metazoa</taxon>
        <taxon>Ecdysozoa</taxon>
        <taxon>Arthropoda</taxon>
        <taxon>Hexapoda</taxon>
        <taxon>Insecta</taxon>
        <taxon>Pterygota</taxon>
        <taxon>Neoptera</taxon>
        <taxon>Endopterygota</taxon>
        <taxon>Coleoptera</taxon>
        <taxon>Polyphaga</taxon>
        <taxon>Scarabaeiformia</taxon>
        <taxon>Scarabaeidae</taxon>
        <taxon>Rutelinae</taxon>
        <taxon>Popillia</taxon>
    </lineage>
</organism>
<gene>
    <name evidence="2" type="ORF">QE152_g26552</name>
</gene>
<proteinExistence type="predicted"/>
<sequence>MTSCSLNFHQTSEPLDKTVFKTMKTDWNQLVIEHNRKFPGKLLTKAQFAEFIGTLWEDSFKSRNLRSGFESTGLFPINFNRFPETAFDPIKLERFRNNESNDESNHSTQRQSSHSPPPVASASSSPTISEDVPGPSHRLTAAEEAHLKVQETEKQAASTSETKGRKETGFNSLLGKNFLKLFPNLQKR</sequence>
<evidence type="ECO:0000256" key="1">
    <source>
        <dbReference type="SAM" id="MobiDB-lite"/>
    </source>
</evidence>
<dbReference type="Proteomes" id="UP001458880">
    <property type="component" value="Unassembled WGS sequence"/>
</dbReference>
<evidence type="ECO:0000313" key="3">
    <source>
        <dbReference type="Proteomes" id="UP001458880"/>
    </source>
</evidence>
<feature type="compositionally biased region" description="Basic and acidic residues" evidence="1">
    <location>
        <begin position="140"/>
        <end position="154"/>
    </location>
</feature>